<sequence length="347" mass="37648">MTDQLLSTHKTGALWQIRLDRPKALNALNLDLLKQLDAALAAGFADPEVKTIWLDSQAARAFCAGGDVKALALALIGEPTDDAKRQLATQYFELEYAIDLLIEQSPKPVVVFAEGITFGGGWGLFAGANLKLCSDSATFAMPEIQIGLYPDVGAAHFLQQGDWRLGTFLAISGITLSAAEALALGFVDGLITHDYAQSLQRQLSAGLAPSELDILSVDPRIEPLYQQWHSALQLLPKTGTLSDWLVIAEQNSQLEPFARAIDSWATGSAWSIALTWQHFSRQRGKTRAEVLVQELVTGANACAYPEFVLGVQAKLIDKLPRADWAYNRVESVPIDELNAVLATPPIA</sequence>
<keyword evidence="6" id="KW-1185">Reference proteome</keyword>
<keyword evidence="3" id="KW-0378">Hydrolase</keyword>
<dbReference type="OrthoDB" id="9790967at2"/>
<feature type="domain" description="Enoyl-CoA hydratase/isomerase" evidence="4">
    <location>
        <begin position="17"/>
        <end position="340"/>
    </location>
</feature>
<dbReference type="KEGG" id="rfo:REIFOR_01500"/>
<organism evidence="5 6">
    <name type="scientific">Reinekea forsetii</name>
    <dbReference type="NCBI Taxonomy" id="1336806"/>
    <lineage>
        <taxon>Bacteria</taxon>
        <taxon>Pseudomonadati</taxon>
        <taxon>Pseudomonadota</taxon>
        <taxon>Gammaproteobacteria</taxon>
        <taxon>Oceanospirillales</taxon>
        <taxon>Saccharospirillaceae</taxon>
        <taxon>Reinekea</taxon>
    </lineage>
</organism>
<dbReference type="Pfam" id="PF16113">
    <property type="entry name" value="ECH_2"/>
    <property type="match status" value="1"/>
</dbReference>
<dbReference type="Gene3D" id="3.90.226.10">
    <property type="entry name" value="2-enoyl-CoA Hydratase, Chain A, domain 1"/>
    <property type="match status" value="1"/>
</dbReference>
<dbReference type="RefSeq" id="WP_100256970.1">
    <property type="nucleotide sequence ID" value="NZ_CP011797.1"/>
</dbReference>
<dbReference type="InterPro" id="IPR032259">
    <property type="entry name" value="HIBYL-CoA-H"/>
</dbReference>
<name>A0A2K8KUT7_9GAMM</name>
<dbReference type="GO" id="GO:0016829">
    <property type="term" value="F:lyase activity"/>
    <property type="evidence" value="ECO:0007669"/>
    <property type="project" value="UniProtKB-KW"/>
</dbReference>
<dbReference type="AlphaFoldDB" id="A0A2K8KUT7"/>
<dbReference type="CDD" id="cd06558">
    <property type="entry name" value="crotonase-like"/>
    <property type="match status" value="1"/>
</dbReference>
<keyword evidence="5" id="KW-0456">Lyase</keyword>
<dbReference type="GO" id="GO:0006574">
    <property type="term" value="P:L-valine catabolic process"/>
    <property type="evidence" value="ECO:0007669"/>
    <property type="project" value="TreeGrafter"/>
</dbReference>
<dbReference type="EMBL" id="CP011797">
    <property type="protein sequence ID" value="ATX76646.1"/>
    <property type="molecule type" value="Genomic_DNA"/>
</dbReference>
<dbReference type="GO" id="GO:0003860">
    <property type="term" value="F:3-hydroxyisobutyryl-CoA hydrolase activity"/>
    <property type="evidence" value="ECO:0007669"/>
    <property type="project" value="UniProtKB-EC"/>
</dbReference>
<dbReference type="GO" id="GO:0005829">
    <property type="term" value="C:cytosol"/>
    <property type="evidence" value="ECO:0007669"/>
    <property type="project" value="TreeGrafter"/>
</dbReference>
<dbReference type="EC" id="3.1.2.4" evidence="2"/>
<comment type="catalytic activity">
    <reaction evidence="1">
        <text>3-hydroxy-2-methylpropanoyl-CoA + H2O = 3-hydroxy-2-methylpropanoate + CoA + H(+)</text>
        <dbReference type="Rhea" id="RHEA:20888"/>
        <dbReference type="ChEBI" id="CHEBI:11805"/>
        <dbReference type="ChEBI" id="CHEBI:15377"/>
        <dbReference type="ChEBI" id="CHEBI:15378"/>
        <dbReference type="ChEBI" id="CHEBI:57287"/>
        <dbReference type="ChEBI" id="CHEBI:57340"/>
        <dbReference type="EC" id="3.1.2.4"/>
    </reaction>
</comment>
<evidence type="ECO:0000259" key="4">
    <source>
        <dbReference type="Pfam" id="PF16113"/>
    </source>
</evidence>
<reference evidence="5 6" key="1">
    <citation type="journal article" date="2017" name="Environ. Microbiol.">
        <title>Genomic and physiological analyses of 'Reinekea forsetii' reveal a versatile opportunistic lifestyle during spring algae blooms.</title>
        <authorList>
            <person name="Avci B."/>
            <person name="Hahnke R.L."/>
            <person name="Chafee M."/>
            <person name="Fischer T."/>
            <person name="Gruber-Vodicka H."/>
            <person name="Tegetmeyer H.E."/>
            <person name="Harder J."/>
            <person name="Fuchs B.M."/>
            <person name="Amann R.I."/>
            <person name="Teeling H."/>
        </authorList>
    </citation>
    <scope>NUCLEOTIDE SEQUENCE [LARGE SCALE GENOMIC DNA]</scope>
    <source>
        <strain evidence="5 6">Hel1_31_D35</strain>
    </source>
</reference>
<evidence type="ECO:0000313" key="5">
    <source>
        <dbReference type="EMBL" id="ATX76646.1"/>
    </source>
</evidence>
<evidence type="ECO:0000256" key="3">
    <source>
        <dbReference type="ARBA" id="ARBA00022801"/>
    </source>
</evidence>
<accession>A0A2K8KUT7</accession>
<dbReference type="InterPro" id="IPR029045">
    <property type="entry name" value="ClpP/crotonase-like_dom_sf"/>
</dbReference>
<dbReference type="PANTHER" id="PTHR43176">
    <property type="entry name" value="3-HYDROXYISOBUTYRYL-COA HYDROLASE-RELATED"/>
    <property type="match status" value="1"/>
</dbReference>
<evidence type="ECO:0000256" key="1">
    <source>
        <dbReference type="ARBA" id="ARBA00001709"/>
    </source>
</evidence>
<proteinExistence type="predicted"/>
<dbReference type="SUPFAM" id="SSF52096">
    <property type="entry name" value="ClpP/crotonase"/>
    <property type="match status" value="1"/>
</dbReference>
<dbReference type="PANTHER" id="PTHR43176:SF3">
    <property type="entry name" value="3-HYDROXYISOBUTYRYL-COA HYDROLASE, MITOCHONDRIAL"/>
    <property type="match status" value="1"/>
</dbReference>
<evidence type="ECO:0000313" key="6">
    <source>
        <dbReference type="Proteomes" id="UP000229757"/>
    </source>
</evidence>
<dbReference type="Proteomes" id="UP000229757">
    <property type="component" value="Chromosome"/>
</dbReference>
<protein>
    <recommendedName>
        <fullName evidence="2">3-hydroxyisobutyryl-CoA hydrolase</fullName>
        <ecNumber evidence="2">3.1.2.4</ecNumber>
    </recommendedName>
</protein>
<dbReference type="InterPro" id="IPR045004">
    <property type="entry name" value="ECH_dom"/>
</dbReference>
<evidence type="ECO:0000256" key="2">
    <source>
        <dbReference type="ARBA" id="ARBA00011915"/>
    </source>
</evidence>
<gene>
    <name evidence="5" type="ORF">REIFOR_01500</name>
</gene>